<dbReference type="RefSeq" id="WP_039124497.1">
    <property type="nucleotide sequence ID" value="NZ_CP010427.1"/>
</dbReference>
<reference evidence="2 3" key="1">
    <citation type="submission" date="2014-12" db="EMBL/GenBank/DDBJ databases">
        <title>Complete genome sequence of Francisella guanzhouensis strain 08HL01032 isolated from air-conditioning system in China.</title>
        <authorList>
            <person name="Svensson D."/>
            <person name="Ohrman C."/>
            <person name="Backman S."/>
            <person name="Karlsson E."/>
            <person name="Nilsson E."/>
            <person name="Bystrom M."/>
            <person name="Larkeryd A."/>
            <person name="Stenberg P."/>
            <person name="Scholtz H.C."/>
            <person name="Forsman M."/>
            <person name="Sjodin A."/>
        </authorList>
    </citation>
    <scope>NUCLEOTIDE SEQUENCE [LARGE SCALE GENOMIC DNA]</scope>
    <source>
        <strain evidence="2 3">08HL01032</strain>
    </source>
</reference>
<dbReference type="InterPro" id="IPR009045">
    <property type="entry name" value="Zn_M74/Hedgehog-like"/>
</dbReference>
<dbReference type="OrthoDB" id="9792074at2"/>
<keyword evidence="2" id="KW-0378">Hydrolase</keyword>
<dbReference type="GO" id="GO:0004180">
    <property type="term" value="F:carboxypeptidase activity"/>
    <property type="evidence" value="ECO:0007669"/>
    <property type="project" value="UniProtKB-KW"/>
</dbReference>
<dbReference type="InterPro" id="IPR052179">
    <property type="entry name" value="DD-CPase-like"/>
</dbReference>
<keyword evidence="3" id="KW-1185">Reference proteome</keyword>
<name>A0A0A8E9U6_9GAMM</name>
<dbReference type="STRING" id="594679.SD28_04460"/>
<dbReference type="PANTHER" id="PTHR34385:SF1">
    <property type="entry name" value="PEPTIDOGLYCAN L-ALANYL-D-GLUTAMATE ENDOPEPTIDASE CWLK"/>
    <property type="match status" value="1"/>
</dbReference>
<gene>
    <name evidence="2" type="ORF">SD28_04460</name>
</gene>
<dbReference type="HOGENOM" id="CLU_054193_6_2_6"/>
<dbReference type="GO" id="GO:0006508">
    <property type="term" value="P:proteolysis"/>
    <property type="evidence" value="ECO:0007669"/>
    <property type="project" value="InterPro"/>
</dbReference>
<dbReference type="Proteomes" id="UP000031104">
    <property type="component" value="Chromosome"/>
</dbReference>
<dbReference type="SUPFAM" id="SSF55166">
    <property type="entry name" value="Hedgehog/DD-peptidase"/>
    <property type="match status" value="1"/>
</dbReference>
<keyword evidence="2" id="KW-0645">Protease</keyword>
<dbReference type="Pfam" id="PF02557">
    <property type="entry name" value="VanY"/>
    <property type="match status" value="1"/>
</dbReference>
<dbReference type="CDD" id="cd14852">
    <property type="entry name" value="LD-carboxypeptidase"/>
    <property type="match status" value="1"/>
</dbReference>
<dbReference type="InterPro" id="IPR003709">
    <property type="entry name" value="VanY-like_core_dom"/>
</dbReference>
<dbReference type="EMBL" id="CP010427">
    <property type="protein sequence ID" value="AJC48936.1"/>
    <property type="molecule type" value="Genomic_DNA"/>
</dbReference>
<dbReference type="Gene3D" id="3.30.1380.10">
    <property type="match status" value="1"/>
</dbReference>
<evidence type="ECO:0000313" key="3">
    <source>
        <dbReference type="Proteomes" id="UP000031104"/>
    </source>
</evidence>
<dbReference type="InterPro" id="IPR058193">
    <property type="entry name" value="VanY/YodJ_core_dom"/>
</dbReference>
<dbReference type="KEGG" id="fgu:SD28_04460"/>
<accession>A0A0A8E9U6</accession>
<sequence>MVKRPIFIEADKDDLVLVGKDFFQRDVYLEKNTYKAWIALHAAAKSDGIELFIVSGFRSYDYQQKIIDRKLANGQTLEQISKVNALVGESEHHTGRAMDLTTLNEKEVLTEEFEKTAAFMWLKKNALTYGFIMSFPRDNKYGFIYEPWHWYYKDEEIK</sequence>
<dbReference type="AlphaFoldDB" id="A0A0A8E9U6"/>
<protein>
    <submittedName>
        <fullName evidence="2">D-alanyl-D-alanine carboxypeptidase</fullName>
    </submittedName>
</protein>
<evidence type="ECO:0000259" key="1">
    <source>
        <dbReference type="Pfam" id="PF02557"/>
    </source>
</evidence>
<dbReference type="PANTHER" id="PTHR34385">
    <property type="entry name" value="D-ALANYL-D-ALANINE CARBOXYPEPTIDASE"/>
    <property type="match status" value="1"/>
</dbReference>
<organism evidence="2 3">
    <name type="scientific">Allofrancisella guangzhouensis</name>
    <dbReference type="NCBI Taxonomy" id="594679"/>
    <lineage>
        <taxon>Bacteria</taxon>
        <taxon>Pseudomonadati</taxon>
        <taxon>Pseudomonadota</taxon>
        <taxon>Gammaproteobacteria</taxon>
        <taxon>Thiotrichales</taxon>
        <taxon>Francisellaceae</taxon>
        <taxon>Allofrancisella</taxon>
    </lineage>
</organism>
<keyword evidence="2" id="KW-0121">Carboxypeptidase</keyword>
<feature type="domain" description="D-alanyl-D-alanine carboxypeptidase-like core" evidence="1">
    <location>
        <begin position="28"/>
        <end position="152"/>
    </location>
</feature>
<proteinExistence type="predicted"/>
<evidence type="ECO:0000313" key="2">
    <source>
        <dbReference type="EMBL" id="AJC48936.1"/>
    </source>
</evidence>